<dbReference type="Proteomes" id="UP000245609">
    <property type="component" value="Unassembled WGS sequence"/>
</dbReference>
<keyword evidence="2" id="KW-1185">Reference proteome</keyword>
<dbReference type="STRING" id="133381.A0A2T9ZEI7"/>
<dbReference type="AlphaFoldDB" id="A0A2T9ZEI7"/>
<evidence type="ECO:0000313" key="1">
    <source>
        <dbReference type="EMBL" id="PVV02985.1"/>
    </source>
</evidence>
<comment type="caution">
    <text evidence="1">The sequence shown here is derived from an EMBL/GenBank/DDBJ whole genome shotgun (WGS) entry which is preliminary data.</text>
</comment>
<dbReference type="OrthoDB" id="10005492at2759"/>
<name>A0A2T9ZEI7_9FUNG</name>
<dbReference type="EMBL" id="MBFS01000292">
    <property type="protein sequence ID" value="PVV02985.1"/>
    <property type="molecule type" value="Genomic_DNA"/>
</dbReference>
<dbReference type="InterPro" id="IPR039646">
    <property type="entry name" value="ZNHIT2"/>
</dbReference>
<accession>A0A2T9ZEI7</accession>
<dbReference type="PANTHER" id="PTHR15555:SF0">
    <property type="entry name" value="ZINC FINGER HIT DOMAIN-CONTAINING PROTEIN 2"/>
    <property type="match status" value="1"/>
</dbReference>
<gene>
    <name evidence="1" type="ORF">BB560_002551</name>
</gene>
<sequence length="444" mass="51493">MENADSKLANSICEIKDHSKCSESFYKDQIQSEISQEKPSKEEIQHITKIINDHYEDLIQGSDIQSKLVEKIPELEKNNFDFRSIWNVLEETERKEFEELVSLRNKSSAFDLLELATSNFSPWWEATPALVEYLNKTEHEPEKYLEYVNESLLQNQSDPVYNNQNSIIFDSDDKQSRFFEPTPQIFVAIPEFSSLSKSTPNISVYYNMLGLLLVYAMAYRTFQAEMDLFYTDSIQYFGSTSPFIFDKSAPIFQSFEESLVLCLQSTNNIEAKLVYLNDLLKILEYPSGALLALSDLYDFFLKANEHFEAIIQNKDISNMTKTGTSCKYNSKHKYSGSEKMEAETNLITEKSQKQAKKLKRKLFFITKRLVYFLSLCRYKFELSQDESLLSVKQTILYALKGYINMLTLENRSILEDAKTMTRVGAENSTIHQKSKIIEIIDQES</sequence>
<evidence type="ECO:0000313" key="2">
    <source>
        <dbReference type="Proteomes" id="UP000245609"/>
    </source>
</evidence>
<protein>
    <submittedName>
        <fullName evidence="1">Uncharacterized protein</fullName>
    </submittedName>
</protein>
<organism evidence="1 2">
    <name type="scientific">Smittium megazygosporum</name>
    <dbReference type="NCBI Taxonomy" id="133381"/>
    <lineage>
        <taxon>Eukaryota</taxon>
        <taxon>Fungi</taxon>
        <taxon>Fungi incertae sedis</taxon>
        <taxon>Zoopagomycota</taxon>
        <taxon>Kickxellomycotina</taxon>
        <taxon>Harpellomycetes</taxon>
        <taxon>Harpellales</taxon>
        <taxon>Legeriomycetaceae</taxon>
        <taxon>Smittium</taxon>
    </lineage>
</organism>
<dbReference type="PANTHER" id="PTHR15555">
    <property type="entry name" value="ZINC FINGER HIT DOMAIN CONTAINING PROTEIN 2 PROTEIN FON -RELATED"/>
    <property type="match status" value="1"/>
</dbReference>
<reference evidence="1 2" key="1">
    <citation type="journal article" date="2018" name="MBio">
        <title>Comparative Genomics Reveals the Core Gene Toolbox for the Fungus-Insect Symbiosis.</title>
        <authorList>
            <person name="Wang Y."/>
            <person name="Stata M."/>
            <person name="Wang W."/>
            <person name="Stajich J.E."/>
            <person name="White M.M."/>
            <person name="Moncalvo J.M."/>
        </authorList>
    </citation>
    <scope>NUCLEOTIDE SEQUENCE [LARGE SCALE GENOMIC DNA]</scope>
    <source>
        <strain evidence="1 2">SC-DP-2</strain>
    </source>
</reference>
<proteinExistence type="predicted"/>